<dbReference type="Proteomes" id="UP000184731">
    <property type="component" value="Chromosome"/>
</dbReference>
<feature type="transmembrane region" description="Helical" evidence="8">
    <location>
        <begin position="133"/>
        <end position="154"/>
    </location>
</feature>
<proteinExistence type="inferred from homology"/>
<keyword evidence="3" id="KW-0813">Transport</keyword>
<dbReference type="CDD" id="cd17503">
    <property type="entry name" value="MFS_LmrB_MDR_like"/>
    <property type="match status" value="1"/>
</dbReference>
<accession>A0A1L4CZM5</accession>
<evidence type="ECO:0000256" key="4">
    <source>
        <dbReference type="ARBA" id="ARBA00022475"/>
    </source>
</evidence>
<feature type="domain" description="Major facilitator superfamily (MFS) profile" evidence="9">
    <location>
        <begin position="8"/>
        <end position="508"/>
    </location>
</feature>
<dbReference type="InterPro" id="IPR004638">
    <property type="entry name" value="EmrB-like"/>
</dbReference>
<dbReference type="Pfam" id="PF07690">
    <property type="entry name" value="MFS_1"/>
    <property type="match status" value="1"/>
</dbReference>
<feature type="transmembrane region" description="Helical" evidence="8">
    <location>
        <begin position="392"/>
        <end position="411"/>
    </location>
</feature>
<feature type="transmembrane region" description="Helical" evidence="8">
    <location>
        <begin position="477"/>
        <end position="503"/>
    </location>
</feature>
<organism evidence="10 11">
    <name type="scientific">Silvanigrella aquatica</name>
    <dbReference type="NCBI Taxonomy" id="1915309"/>
    <lineage>
        <taxon>Bacteria</taxon>
        <taxon>Pseudomonadati</taxon>
        <taxon>Bdellovibrionota</taxon>
        <taxon>Oligoflexia</taxon>
        <taxon>Silvanigrellales</taxon>
        <taxon>Silvanigrellaceae</taxon>
        <taxon>Silvanigrella</taxon>
    </lineage>
</organism>
<keyword evidence="11" id="KW-1185">Reference proteome</keyword>
<evidence type="ECO:0000256" key="8">
    <source>
        <dbReference type="SAM" id="Phobius"/>
    </source>
</evidence>
<dbReference type="Gene3D" id="1.20.1250.20">
    <property type="entry name" value="MFS general substrate transporter like domains"/>
    <property type="match status" value="1"/>
</dbReference>
<evidence type="ECO:0000313" key="11">
    <source>
        <dbReference type="Proteomes" id="UP000184731"/>
    </source>
</evidence>
<comment type="similarity">
    <text evidence="2">Belongs to the major facilitator superfamily. EmrB family.</text>
</comment>
<dbReference type="GO" id="GO:0005886">
    <property type="term" value="C:plasma membrane"/>
    <property type="evidence" value="ECO:0007669"/>
    <property type="project" value="UniProtKB-SubCell"/>
</dbReference>
<feature type="transmembrane region" description="Helical" evidence="8">
    <location>
        <begin position="99"/>
        <end position="121"/>
    </location>
</feature>
<evidence type="ECO:0000256" key="5">
    <source>
        <dbReference type="ARBA" id="ARBA00022692"/>
    </source>
</evidence>
<evidence type="ECO:0000256" key="7">
    <source>
        <dbReference type="ARBA" id="ARBA00023136"/>
    </source>
</evidence>
<reference evidence="10 11" key="1">
    <citation type="submission" date="2016-10" db="EMBL/GenBank/DDBJ databases">
        <title>Silvanigrella aquatica sp. nov., isolated from a freshwater lake located in the Black Forest, Germany, description of Silvanigrellaceae fam. nov., Silvanigrellales ord. nov., reclassification of the order Bdellovibrionales in the class Oligoflexia, reclassification of the families Bacteriovoracaceae and Halobacteriovoraceae in the new order Bacteriovoracales ord. nov., and reclassification of the family Pseudobacteriovoracaceae in the order Oligoflexiales.</title>
        <authorList>
            <person name="Hahn M.W."/>
            <person name="Schmidt J."/>
            <person name="Koll U."/>
            <person name="Rohde M."/>
            <person name="Verbag S."/>
            <person name="Pitt A."/>
            <person name="Nakai R."/>
            <person name="Naganuma T."/>
            <person name="Lang E."/>
        </authorList>
    </citation>
    <scope>NUCLEOTIDE SEQUENCE [LARGE SCALE GENOMIC DNA]</scope>
    <source>
        <strain evidence="10 11">MWH-Nonnen-W8red</strain>
    </source>
</reference>
<protein>
    <recommendedName>
        <fullName evidence="9">Major facilitator superfamily (MFS) profile domain-containing protein</fullName>
    </recommendedName>
</protein>
<evidence type="ECO:0000256" key="1">
    <source>
        <dbReference type="ARBA" id="ARBA00004651"/>
    </source>
</evidence>
<dbReference type="STRING" id="1915309.AXG55_05495"/>
<gene>
    <name evidence="10" type="ORF">AXG55_05495</name>
</gene>
<dbReference type="PANTHER" id="PTHR42718:SF9">
    <property type="entry name" value="MAJOR FACILITATOR SUPERFAMILY MULTIDRUG TRANSPORTER MFSC"/>
    <property type="match status" value="1"/>
</dbReference>
<keyword evidence="4" id="KW-1003">Cell membrane</keyword>
<feature type="transmembrane region" description="Helical" evidence="8">
    <location>
        <begin position="226"/>
        <end position="247"/>
    </location>
</feature>
<dbReference type="PROSITE" id="PS50850">
    <property type="entry name" value="MFS"/>
    <property type="match status" value="1"/>
</dbReference>
<dbReference type="GO" id="GO:0022857">
    <property type="term" value="F:transmembrane transporter activity"/>
    <property type="evidence" value="ECO:0007669"/>
    <property type="project" value="InterPro"/>
</dbReference>
<dbReference type="RefSeq" id="WP_148697119.1">
    <property type="nucleotide sequence ID" value="NZ_CP017834.1"/>
</dbReference>
<dbReference type="Gene3D" id="1.20.1720.10">
    <property type="entry name" value="Multidrug resistance protein D"/>
    <property type="match status" value="1"/>
</dbReference>
<evidence type="ECO:0000256" key="2">
    <source>
        <dbReference type="ARBA" id="ARBA00008537"/>
    </source>
</evidence>
<dbReference type="AlphaFoldDB" id="A0A1L4CZM5"/>
<feature type="transmembrane region" description="Helical" evidence="8">
    <location>
        <begin position="194"/>
        <end position="214"/>
    </location>
</feature>
<dbReference type="InterPro" id="IPR011701">
    <property type="entry name" value="MFS"/>
</dbReference>
<dbReference type="PANTHER" id="PTHR42718">
    <property type="entry name" value="MAJOR FACILITATOR SUPERFAMILY MULTIDRUG TRANSPORTER MFSC"/>
    <property type="match status" value="1"/>
</dbReference>
<sequence>MSLTSRLIIFVAVLASLLEIIDTSIVNVAIPTMMGNLGATLDDVSMVVTGYTVANAIVLPVSAWLGERIGRRRYYLSCIAIFTITSVACGLAPNLTSLIIFRIFQGLAGGALLPTSQALIYEQFPKEQAGTAGAIFGMSVMVGPTLGPVLGGYLTDNYGWRSIFNINLPIGVLTIFMGLMCIQDRTNAEKNKSNLDIFGFILLVLGIGCLQFLLERGQADDWFESKIILTCAIVSIISIILFIWWELKVKFPIINLRLFKEPIVVSGVTLMGCLGFFLYGVVFVLPVFLNSTFNYTAVQIGELFIPGSILTAMLMPLAGKKVQTISDPRKLIVIGLIGVEICLYMMSFFSPLTSVNEILIMLFMRGAALAFLFVPINSTILSQFSGYELGQVAGLLNLFRQIGGSIGIAVIDTLLARHISYNYNEILLHVSNLSTTSINELNSSASNFSFRFLKDIGLSNSSNAALLSLYSRVQHQAFALSFLQLVQIMMIIFAISFLPIIFIKLKKKVKNVSNSH</sequence>
<dbReference type="KEGG" id="saqi:AXG55_05495"/>
<feature type="transmembrane region" description="Helical" evidence="8">
    <location>
        <begin position="74"/>
        <end position="93"/>
    </location>
</feature>
<feature type="transmembrane region" description="Helical" evidence="8">
    <location>
        <begin position="331"/>
        <end position="352"/>
    </location>
</feature>
<dbReference type="InterPro" id="IPR020846">
    <property type="entry name" value="MFS_dom"/>
</dbReference>
<evidence type="ECO:0000313" key="10">
    <source>
        <dbReference type="EMBL" id="APJ03387.1"/>
    </source>
</evidence>
<feature type="transmembrane region" description="Helical" evidence="8">
    <location>
        <begin position="268"/>
        <end position="289"/>
    </location>
</feature>
<dbReference type="EMBL" id="CP017834">
    <property type="protein sequence ID" value="APJ03387.1"/>
    <property type="molecule type" value="Genomic_DNA"/>
</dbReference>
<evidence type="ECO:0000256" key="3">
    <source>
        <dbReference type="ARBA" id="ARBA00022448"/>
    </source>
</evidence>
<evidence type="ECO:0000259" key="9">
    <source>
        <dbReference type="PROSITE" id="PS50850"/>
    </source>
</evidence>
<feature type="transmembrane region" description="Helical" evidence="8">
    <location>
        <begin position="44"/>
        <end position="65"/>
    </location>
</feature>
<dbReference type="InterPro" id="IPR036259">
    <property type="entry name" value="MFS_trans_sf"/>
</dbReference>
<keyword evidence="7 8" id="KW-0472">Membrane</keyword>
<feature type="transmembrane region" description="Helical" evidence="8">
    <location>
        <begin position="160"/>
        <end position="182"/>
    </location>
</feature>
<feature type="transmembrane region" description="Helical" evidence="8">
    <location>
        <begin position="295"/>
        <end position="319"/>
    </location>
</feature>
<name>A0A1L4CZM5_9BACT</name>
<keyword evidence="5 8" id="KW-0812">Transmembrane</keyword>
<comment type="subcellular location">
    <subcellularLocation>
        <location evidence="1">Cell membrane</location>
        <topology evidence="1">Multi-pass membrane protein</topology>
    </subcellularLocation>
</comment>
<feature type="transmembrane region" description="Helical" evidence="8">
    <location>
        <begin position="358"/>
        <end position="380"/>
    </location>
</feature>
<keyword evidence="6 8" id="KW-1133">Transmembrane helix</keyword>
<evidence type="ECO:0000256" key="6">
    <source>
        <dbReference type="ARBA" id="ARBA00022989"/>
    </source>
</evidence>
<dbReference type="NCBIfam" id="TIGR00711">
    <property type="entry name" value="efflux_EmrB"/>
    <property type="match status" value="1"/>
</dbReference>
<dbReference type="SUPFAM" id="SSF103473">
    <property type="entry name" value="MFS general substrate transporter"/>
    <property type="match status" value="1"/>
</dbReference>
<dbReference type="OrthoDB" id="9771737at2"/>